<dbReference type="GO" id="GO:0009099">
    <property type="term" value="P:L-valine biosynthetic process"/>
    <property type="evidence" value="ECO:0007669"/>
    <property type="project" value="UniProtKB-UniPathway"/>
</dbReference>
<dbReference type="PANTHER" id="PTHR42743">
    <property type="entry name" value="AMINO-ACID AMINOTRANSFERASE"/>
    <property type="match status" value="1"/>
</dbReference>
<comment type="pathway">
    <text evidence="3">Amino-acid biosynthesis; L-isoleucine biosynthesis; L-isoleucine from 2-oxobutanoate: step 4/4.</text>
</comment>
<dbReference type="AlphaFoldDB" id="A0A381RW23"/>
<comment type="pathway">
    <text evidence="5">Amino-acid biosynthesis; L-leucine biosynthesis; L-leucine from 3-methyl-2-oxobutanoate: step 4/4.</text>
</comment>
<dbReference type="GO" id="GO:0005829">
    <property type="term" value="C:cytosol"/>
    <property type="evidence" value="ECO:0007669"/>
    <property type="project" value="TreeGrafter"/>
</dbReference>
<dbReference type="InterPro" id="IPR043132">
    <property type="entry name" value="BCAT-like_C"/>
</dbReference>
<gene>
    <name evidence="16" type="ORF">METZ01_LOCUS45977</name>
</gene>
<dbReference type="EC" id="2.6.1.42" evidence="7"/>
<dbReference type="PANTHER" id="PTHR42743:SF11">
    <property type="entry name" value="AMINODEOXYCHORISMATE LYASE"/>
    <property type="match status" value="1"/>
</dbReference>
<evidence type="ECO:0000256" key="4">
    <source>
        <dbReference type="ARBA" id="ARBA00004931"/>
    </source>
</evidence>
<evidence type="ECO:0000256" key="13">
    <source>
        <dbReference type="ARBA" id="ARBA00048212"/>
    </source>
</evidence>
<dbReference type="InterPro" id="IPR050571">
    <property type="entry name" value="Class-IV_PLP-Dep_Aminotrnsfr"/>
</dbReference>
<accession>A0A381RW23</accession>
<keyword evidence="12" id="KW-0100">Branched-chain amino acid biosynthesis</keyword>
<keyword evidence="9" id="KW-0028">Amino-acid biosynthesis</keyword>
<dbReference type="NCBIfam" id="TIGR01122">
    <property type="entry name" value="ilvE_I"/>
    <property type="match status" value="1"/>
</dbReference>
<organism evidence="16">
    <name type="scientific">marine metagenome</name>
    <dbReference type="NCBI Taxonomy" id="408172"/>
    <lineage>
        <taxon>unclassified sequences</taxon>
        <taxon>metagenomes</taxon>
        <taxon>ecological metagenomes</taxon>
    </lineage>
</organism>
<evidence type="ECO:0000256" key="1">
    <source>
        <dbReference type="ARBA" id="ARBA00001933"/>
    </source>
</evidence>
<evidence type="ECO:0000256" key="10">
    <source>
        <dbReference type="ARBA" id="ARBA00022679"/>
    </source>
</evidence>
<evidence type="ECO:0000256" key="7">
    <source>
        <dbReference type="ARBA" id="ARBA00013053"/>
    </source>
</evidence>
<keyword evidence="10" id="KW-0808">Transferase</keyword>
<dbReference type="GO" id="GO:0004084">
    <property type="term" value="F:branched-chain-amino-acid transaminase activity"/>
    <property type="evidence" value="ECO:0007669"/>
    <property type="project" value="UniProtKB-EC"/>
</dbReference>
<dbReference type="UniPathway" id="UPA00047">
    <property type="reaction ID" value="UER00058"/>
</dbReference>
<comment type="catalytic activity">
    <reaction evidence="15">
        <text>L-leucine + 2-oxoglutarate = 4-methyl-2-oxopentanoate + L-glutamate</text>
        <dbReference type="Rhea" id="RHEA:18321"/>
        <dbReference type="ChEBI" id="CHEBI:16810"/>
        <dbReference type="ChEBI" id="CHEBI:17865"/>
        <dbReference type="ChEBI" id="CHEBI:29985"/>
        <dbReference type="ChEBI" id="CHEBI:57427"/>
        <dbReference type="EC" id="2.6.1.42"/>
    </reaction>
</comment>
<dbReference type="GO" id="GO:0009098">
    <property type="term" value="P:L-leucine biosynthetic process"/>
    <property type="evidence" value="ECO:0007669"/>
    <property type="project" value="UniProtKB-UniPathway"/>
</dbReference>
<dbReference type="InterPro" id="IPR001544">
    <property type="entry name" value="Aminotrans_IV"/>
</dbReference>
<comment type="catalytic activity">
    <reaction evidence="14">
        <text>L-isoleucine + 2-oxoglutarate = (S)-3-methyl-2-oxopentanoate + L-glutamate</text>
        <dbReference type="Rhea" id="RHEA:24801"/>
        <dbReference type="ChEBI" id="CHEBI:16810"/>
        <dbReference type="ChEBI" id="CHEBI:29985"/>
        <dbReference type="ChEBI" id="CHEBI:35146"/>
        <dbReference type="ChEBI" id="CHEBI:58045"/>
        <dbReference type="EC" id="2.6.1.42"/>
    </reaction>
</comment>
<evidence type="ECO:0000256" key="11">
    <source>
        <dbReference type="ARBA" id="ARBA00022898"/>
    </source>
</evidence>
<evidence type="ECO:0000256" key="3">
    <source>
        <dbReference type="ARBA" id="ARBA00004824"/>
    </source>
</evidence>
<keyword evidence="8" id="KW-0032">Aminotransferase</keyword>
<keyword evidence="11" id="KW-0663">Pyridoxal phosphate</keyword>
<dbReference type="InterPro" id="IPR043131">
    <property type="entry name" value="BCAT-like_N"/>
</dbReference>
<comment type="pathway">
    <text evidence="4">Amino-acid biosynthesis; L-valine biosynthesis; L-valine from pyruvate: step 4/4.</text>
</comment>
<name>A0A381RW23_9ZZZZ</name>
<dbReference type="UniPathway" id="UPA00048">
    <property type="reaction ID" value="UER00073"/>
</dbReference>
<evidence type="ECO:0000256" key="2">
    <source>
        <dbReference type="ARBA" id="ARBA00003109"/>
    </source>
</evidence>
<evidence type="ECO:0000256" key="6">
    <source>
        <dbReference type="ARBA" id="ARBA00009320"/>
    </source>
</evidence>
<evidence type="ECO:0000256" key="5">
    <source>
        <dbReference type="ARBA" id="ARBA00005072"/>
    </source>
</evidence>
<dbReference type="FunFam" id="3.20.10.10:FF:000001">
    <property type="entry name" value="Branched-chain-amino-acid aminotransferase"/>
    <property type="match status" value="1"/>
</dbReference>
<protein>
    <recommendedName>
        <fullName evidence="7">branched-chain-amino-acid transaminase</fullName>
        <ecNumber evidence="7">2.6.1.42</ecNumber>
    </recommendedName>
</protein>
<evidence type="ECO:0000256" key="15">
    <source>
        <dbReference type="ARBA" id="ARBA00049229"/>
    </source>
</evidence>
<dbReference type="EMBL" id="UINC01002120">
    <property type="protein sequence ID" value="SUZ93123.1"/>
    <property type="molecule type" value="Genomic_DNA"/>
</dbReference>
<dbReference type="InterPro" id="IPR036038">
    <property type="entry name" value="Aminotransferase-like"/>
</dbReference>
<comment type="catalytic activity">
    <reaction evidence="13">
        <text>L-valine + 2-oxoglutarate = 3-methyl-2-oxobutanoate + L-glutamate</text>
        <dbReference type="Rhea" id="RHEA:24813"/>
        <dbReference type="ChEBI" id="CHEBI:11851"/>
        <dbReference type="ChEBI" id="CHEBI:16810"/>
        <dbReference type="ChEBI" id="CHEBI:29985"/>
        <dbReference type="ChEBI" id="CHEBI:57762"/>
        <dbReference type="EC" id="2.6.1.42"/>
    </reaction>
</comment>
<evidence type="ECO:0000256" key="8">
    <source>
        <dbReference type="ARBA" id="ARBA00022576"/>
    </source>
</evidence>
<evidence type="ECO:0000256" key="9">
    <source>
        <dbReference type="ARBA" id="ARBA00022605"/>
    </source>
</evidence>
<dbReference type="Gene3D" id="3.20.10.10">
    <property type="entry name" value="D-amino Acid Aminotransferase, subunit A, domain 2"/>
    <property type="match status" value="1"/>
</dbReference>
<dbReference type="GO" id="GO:0009097">
    <property type="term" value="P:isoleucine biosynthetic process"/>
    <property type="evidence" value="ECO:0007669"/>
    <property type="project" value="UniProtKB-UniPathway"/>
</dbReference>
<dbReference type="UniPathway" id="UPA00049">
    <property type="reaction ID" value="UER00062"/>
</dbReference>
<dbReference type="PROSITE" id="PS00770">
    <property type="entry name" value="AA_TRANSFER_CLASS_4"/>
    <property type="match status" value="1"/>
</dbReference>
<dbReference type="InterPro" id="IPR005785">
    <property type="entry name" value="B_amino_transI"/>
</dbReference>
<comment type="similarity">
    <text evidence="6">Belongs to the class-IV pyridoxal-phosphate-dependent aminotransferase family.</text>
</comment>
<dbReference type="NCBIfam" id="NF005146">
    <property type="entry name" value="PRK06606.1"/>
    <property type="match status" value="1"/>
</dbReference>
<dbReference type="Gene3D" id="3.30.470.10">
    <property type="match status" value="1"/>
</dbReference>
<evidence type="ECO:0000256" key="14">
    <source>
        <dbReference type="ARBA" id="ARBA00048798"/>
    </source>
</evidence>
<evidence type="ECO:0000313" key="16">
    <source>
        <dbReference type="EMBL" id="SUZ93123.1"/>
    </source>
</evidence>
<proteinExistence type="inferred from homology"/>
<dbReference type="Pfam" id="PF01063">
    <property type="entry name" value="Aminotran_4"/>
    <property type="match status" value="1"/>
</dbReference>
<sequence length="324" mass="35460">MAELNASAKIWRNGELIPWDDAHIHVCSHVVHYASAVFEGIRCYKTQSGPAVFRLDEHVKRLCRSARIYRMPIEIGAECLKEACLETIQANQLESCYIRPIVFRGYHSLGVDPTTCPVEIYVAVFEFDKYLGEEALQQGVDVMVSSWNRVATNTLPGIAKAAANYMNAALIKMEAVQNGYVEGIALDARGYVSEGSGENVFIVQDNQIITPPIAASVLPGITRDAVMVLARELGYTVAEADIPRENLYTADEVFFTGTAVEVTPVRSIDKIAVGTGQRGPITAQIQEAFFAYIEGRAEDRHAWLTPVYAEDSIVGASPVVSADA</sequence>
<comment type="function">
    <text evidence="2">Acts on leucine, isoleucine and valine.</text>
</comment>
<dbReference type="InterPro" id="IPR018300">
    <property type="entry name" value="Aminotrans_IV_CS"/>
</dbReference>
<comment type="cofactor">
    <cofactor evidence="1">
        <name>pyridoxal 5'-phosphate</name>
        <dbReference type="ChEBI" id="CHEBI:597326"/>
    </cofactor>
</comment>
<dbReference type="SUPFAM" id="SSF56752">
    <property type="entry name" value="D-aminoacid aminotransferase-like PLP-dependent enzymes"/>
    <property type="match status" value="1"/>
</dbReference>
<reference evidence="16" key="1">
    <citation type="submission" date="2018-05" db="EMBL/GenBank/DDBJ databases">
        <authorList>
            <person name="Lanie J.A."/>
            <person name="Ng W.-L."/>
            <person name="Kazmierczak K.M."/>
            <person name="Andrzejewski T.M."/>
            <person name="Davidsen T.M."/>
            <person name="Wayne K.J."/>
            <person name="Tettelin H."/>
            <person name="Glass J.I."/>
            <person name="Rusch D."/>
            <person name="Podicherti R."/>
            <person name="Tsui H.-C.T."/>
            <person name="Winkler M.E."/>
        </authorList>
    </citation>
    <scope>NUCLEOTIDE SEQUENCE</scope>
</reference>
<evidence type="ECO:0000256" key="12">
    <source>
        <dbReference type="ARBA" id="ARBA00023304"/>
    </source>
</evidence>
<dbReference type="InterPro" id="IPR033939">
    <property type="entry name" value="BCAT_family"/>
</dbReference>
<dbReference type="CDD" id="cd01557">
    <property type="entry name" value="BCAT_beta_family"/>
    <property type="match status" value="1"/>
</dbReference>